<reference evidence="1 2" key="1">
    <citation type="submission" date="2016-07" db="EMBL/GenBank/DDBJ databases">
        <authorList>
            <person name="Yuval B."/>
        </authorList>
    </citation>
    <scope>NUCLEOTIDE SEQUENCE [LARGE SCALE GENOMIC DNA]</scope>
    <source>
        <strain evidence="1 2">IL</strain>
    </source>
</reference>
<name>A0A1E7Z4N5_9GAMM</name>
<sequence>MNSNPRMQKAQKINQTTCDSLRPGYTFEDFLEAFKSLYPKDWEKLGNEYAKHERKTKPGKSHPMPEPVQYLKNALNVHQKK</sequence>
<protein>
    <submittedName>
        <fullName evidence="1">Uncharacterized protein</fullName>
    </submittedName>
</protein>
<dbReference type="AlphaFoldDB" id="A0A1E7Z4N5"/>
<organism evidence="1 2">
    <name type="scientific">Candidatus Erwinia dacicola</name>
    <dbReference type="NCBI Taxonomy" id="252393"/>
    <lineage>
        <taxon>Bacteria</taxon>
        <taxon>Pseudomonadati</taxon>
        <taxon>Pseudomonadota</taxon>
        <taxon>Gammaproteobacteria</taxon>
        <taxon>Enterobacterales</taxon>
        <taxon>Erwiniaceae</taxon>
        <taxon>Erwinia</taxon>
    </lineage>
</organism>
<dbReference type="EMBL" id="MAYS01000062">
    <property type="protein sequence ID" value="OFC63578.1"/>
    <property type="molecule type" value="Genomic_DNA"/>
</dbReference>
<gene>
    <name evidence="1" type="ORF">BBW68_04755</name>
</gene>
<comment type="caution">
    <text evidence="1">The sequence shown here is derived from an EMBL/GenBank/DDBJ whole genome shotgun (WGS) entry which is preliminary data.</text>
</comment>
<evidence type="ECO:0000313" key="1">
    <source>
        <dbReference type="EMBL" id="OFC63578.1"/>
    </source>
</evidence>
<accession>A0A1E7Z4N5</accession>
<evidence type="ECO:0000313" key="2">
    <source>
        <dbReference type="Proteomes" id="UP000243534"/>
    </source>
</evidence>
<dbReference type="Proteomes" id="UP000243534">
    <property type="component" value="Unassembled WGS sequence"/>
</dbReference>
<proteinExistence type="predicted"/>